<dbReference type="Gene3D" id="2.40.160.20">
    <property type="match status" value="1"/>
</dbReference>
<evidence type="ECO:0000256" key="1">
    <source>
        <dbReference type="ARBA" id="ARBA00022729"/>
    </source>
</evidence>
<dbReference type="AlphaFoldDB" id="A0A059ECB7"/>
<evidence type="ECO:0000313" key="6">
    <source>
        <dbReference type="Proteomes" id="UP000024547"/>
    </source>
</evidence>
<dbReference type="SUPFAM" id="SSF56925">
    <property type="entry name" value="OMPA-like"/>
    <property type="match status" value="1"/>
</dbReference>
<dbReference type="InterPro" id="IPR011250">
    <property type="entry name" value="OMP/PagP_B-barrel"/>
</dbReference>
<name>A0A059ECB7_9PROT</name>
<dbReference type="Proteomes" id="UP000259173">
    <property type="component" value="Unassembled WGS sequence"/>
</dbReference>
<feature type="chain" id="PRO_5044539031" evidence="2">
    <location>
        <begin position="23"/>
        <end position="257"/>
    </location>
</feature>
<dbReference type="GeneID" id="92499490"/>
<feature type="signal peptide" evidence="2">
    <location>
        <begin position="1"/>
        <end position="22"/>
    </location>
</feature>
<reference evidence="5 6" key="1">
    <citation type="journal article" date="2014" name="Antonie Van Leeuwenhoek">
        <title>Hyphomonas beringensis sp. nov. and Hyphomonas chukchiensis sp. nov., isolated from surface seawater of the Bering Sea and Chukchi Sea.</title>
        <authorList>
            <person name="Li C."/>
            <person name="Lai Q."/>
            <person name="Li G."/>
            <person name="Dong C."/>
            <person name="Wang J."/>
            <person name="Liao Y."/>
            <person name="Shao Z."/>
        </authorList>
    </citation>
    <scope>NUCLEOTIDE SEQUENCE [LARGE SCALE GENOMIC DNA]</scope>
    <source>
        <strain evidence="5 6">22II1-22F38</strain>
    </source>
</reference>
<sequence>MKLSHISVTISVAALLAAPAMAQDWYAAGSVSYLNQSDSDNSGTTGAFTTGNLGDGTTLDVAAGTPYGWNTEFDNGTGFSAEVGARYGNGFRGAVELAYSSADVDTHTGVTLGGGSIDALDAASIAGSPTPLGATVADVVADGRGDISSTSVFANLYYDFNNGGTVQPYAGAGIGFSDVDVQYNPSGVGVVDDGETKFAYQLKAGLTWLASETWEVYGEYAYRATEDIEVNNDLFPGNLEIENQQNLFTVGVRYRFG</sequence>
<dbReference type="Pfam" id="PF13505">
    <property type="entry name" value="OMP_b-brl"/>
    <property type="match status" value="1"/>
</dbReference>
<reference evidence="4 7" key="2">
    <citation type="journal article" date="2018" name="Nat. Biotechnol.">
        <title>A standardized bacterial taxonomy based on genome phylogeny substantially revises the tree of life.</title>
        <authorList>
            <person name="Parks D.H."/>
            <person name="Chuvochina M."/>
            <person name="Waite D.W."/>
            <person name="Rinke C."/>
            <person name="Skarshewski A."/>
            <person name="Chaumeil P.A."/>
            <person name="Hugenholtz P."/>
        </authorList>
    </citation>
    <scope>NUCLEOTIDE SEQUENCE [LARGE SCALE GENOMIC DNA]</scope>
    <source>
        <strain evidence="4">UBA8557</strain>
    </source>
</reference>
<proteinExistence type="predicted"/>
<evidence type="ECO:0000313" key="4">
    <source>
        <dbReference type="EMBL" id="HAE94444.1"/>
    </source>
</evidence>
<dbReference type="EMBL" id="DMBR01000235">
    <property type="protein sequence ID" value="HAE94444.1"/>
    <property type="molecule type" value="Genomic_DNA"/>
</dbReference>
<dbReference type="Proteomes" id="UP000024547">
    <property type="component" value="Unassembled WGS sequence"/>
</dbReference>
<evidence type="ECO:0000313" key="5">
    <source>
        <dbReference type="EMBL" id="KCZ65245.1"/>
    </source>
</evidence>
<accession>A0A059ECB7</accession>
<dbReference type="eggNOG" id="COG3637">
    <property type="taxonomic scope" value="Bacteria"/>
</dbReference>
<dbReference type="STRING" id="1280948.HY36_02360"/>
<dbReference type="EMBL" id="AWFH01000001">
    <property type="protein sequence ID" value="KCZ65245.1"/>
    <property type="molecule type" value="Genomic_DNA"/>
</dbReference>
<dbReference type="OrthoDB" id="9810784at2"/>
<keyword evidence="1 2" id="KW-0732">Signal</keyword>
<keyword evidence="6" id="KW-1185">Reference proteome</keyword>
<dbReference type="PATRIC" id="fig|1280948.3.peg.466"/>
<evidence type="ECO:0000256" key="2">
    <source>
        <dbReference type="SAM" id="SignalP"/>
    </source>
</evidence>
<organism evidence="5 6">
    <name type="scientific">Hyphomonas atlantica</name>
    <dbReference type="NCBI Taxonomy" id="1280948"/>
    <lineage>
        <taxon>Bacteria</taxon>
        <taxon>Pseudomonadati</taxon>
        <taxon>Pseudomonadota</taxon>
        <taxon>Alphaproteobacteria</taxon>
        <taxon>Hyphomonadales</taxon>
        <taxon>Hyphomonadaceae</taxon>
        <taxon>Hyphomonas</taxon>
    </lineage>
</organism>
<dbReference type="RefSeq" id="WP_035547630.1">
    <property type="nucleotide sequence ID" value="NZ_AWFH01000001.1"/>
</dbReference>
<comment type="caution">
    <text evidence="5">The sequence shown here is derived from an EMBL/GenBank/DDBJ whole genome shotgun (WGS) entry which is preliminary data.</text>
</comment>
<feature type="domain" description="Outer membrane protein beta-barrel" evidence="3">
    <location>
        <begin position="12"/>
        <end position="256"/>
    </location>
</feature>
<dbReference type="InterPro" id="IPR027385">
    <property type="entry name" value="Beta-barrel_OMP"/>
</dbReference>
<protein>
    <submittedName>
        <fullName evidence="4">Porin family protein</fullName>
    </submittedName>
</protein>
<gene>
    <name evidence="4" type="ORF">DCG65_07780</name>
    <name evidence="5" type="ORF">HY36_02360</name>
</gene>
<evidence type="ECO:0000313" key="7">
    <source>
        <dbReference type="Proteomes" id="UP000259173"/>
    </source>
</evidence>
<evidence type="ECO:0000259" key="3">
    <source>
        <dbReference type="Pfam" id="PF13505"/>
    </source>
</evidence>